<protein>
    <submittedName>
        <fullName evidence="6">TetR family transcriptional regulator C-terminal domain-containing protein</fullName>
    </submittedName>
</protein>
<dbReference type="Pfam" id="PF16925">
    <property type="entry name" value="TetR_C_13"/>
    <property type="match status" value="1"/>
</dbReference>
<keyword evidence="7" id="KW-1185">Reference proteome</keyword>
<evidence type="ECO:0000313" key="7">
    <source>
        <dbReference type="Proteomes" id="UP001141259"/>
    </source>
</evidence>
<gene>
    <name evidence="6" type="ORF">NZH93_15355</name>
</gene>
<evidence type="ECO:0000256" key="4">
    <source>
        <dbReference type="PROSITE-ProRule" id="PRU00335"/>
    </source>
</evidence>
<dbReference type="EMBL" id="JANYMP010000006">
    <property type="protein sequence ID" value="MCS7478235.1"/>
    <property type="molecule type" value="Genomic_DNA"/>
</dbReference>
<comment type="caution">
    <text evidence="6">The sequence shown here is derived from an EMBL/GenBank/DDBJ whole genome shotgun (WGS) entry which is preliminary data.</text>
</comment>
<proteinExistence type="predicted"/>
<dbReference type="InterPro" id="IPR001647">
    <property type="entry name" value="HTH_TetR"/>
</dbReference>
<dbReference type="PANTHER" id="PTHR47506:SF1">
    <property type="entry name" value="HTH-TYPE TRANSCRIPTIONAL REGULATOR YJDC"/>
    <property type="match status" value="1"/>
</dbReference>
<evidence type="ECO:0000256" key="2">
    <source>
        <dbReference type="ARBA" id="ARBA00023125"/>
    </source>
</evidence>
<evidence type="ECO:0000256" key="3">
    <source>
        <dbReference type="ARBA" id="ARBA00023163"/>
    </source>
</evidence>
<evidence type="ECO:0000256" key="1">
    <source>
        <dbReference type="ARBA" id="ARBA00023015"/>
    </source>
</evidence>
<dbReference type="InterPro" id="IPR009057">
    <property type="entry name" value="Homeodomain-like_sf"/>
</dbReference>
<accession>A0A9X2VKC7</accession>
<dbReference type="SUPFAM" id="SSF46689">
    <property type="entry name" value="Homeodomain-like"/>
    <property type="match status" value="1"/>
</dbReference>
<evidence type="ECO:0000259" key="5">
    <source>
        <dbReference type="PROSITE" id="PS50977"/>
    </source>
</evidence>
<dbReference type="InterPro" id="IPR011075">
    <property type="entry name" value="TetR_C"/>
</dbReference>
<dbReference type="AlphaFoldDB" id="A0A9X2VKC7"/>
<evidence type="ECO:0000313" key="6">
    <source>
        <dbReference type="EMBL" id="MCS7478235.1"/>
    </source>
</evidence>
<dbReference type="GO" id="GO:0003677">
    <property type="term" value="F:DNA binding"/>
    <property type="evidence" value="ECO:0007669"/>
    <property type="project" value="UniProtKB-UniRule"/>
</dbReference>
<keyword evidence="3" id="KW-0804">Transcription</keyword>
<name>A0A9X2VKC7_9PSEU</name>
<reference evidence="6" key="1">
    <citation type="submission" date="2022-08" db="EMBL/GenBank/DDBJ databases">
        <authorList>
            <person name="Tistechok S."/>
            <person name="Samborskyy M."/>
            <person name="Roman I."/>
        </authorList>
    </citation>
    <scope>NUCLEOTIDE SEQUENCE</scope>
    <source>
        <strain evidence="6">DSM 103496</strain>
    </source>
</reference>
<dbReference type="InterPro" id="IPR036271">
    <property type="entry name" value="Tet_transcr_reg_TetR-rel_C_sf"/>
</dbReference>
<dbReference type="Pfam" id="PF00440">
    <property type="entry name" value="TetR_N"/>
    <property type="match status" value="1"/>
</dbReference>
<dbReference type="PROSITE" id="PS50977">
    <property type="entry name" value="HTH_TETR_2"/>
    <property type="match status" value="1"/>
</dbReference>
<dbReference type="Proteomes" id="UP001141259">
    <property type="component" value="Unassembled WGS sequence"/>
</dbReference>
<sequence>MNAEAGKPVAERPLTAKGRATRARVLKVAADLMFEHGAATTSIDDVKRAAKVSASQVGYYFGDKQSLVRAVIEYQAQALIEGQRPLLERLDSFEALHAWRDHIVAMRMERQYVGGCPVGSLASELADSSPALREDIAAAFLRWREPIRAGLAAMRDRGELRPEADPEALSMALLAAVEGGTLLAQTLREVAPLEAVMDAVLAHVRSLA</sequence>
<keyword evidence="2 4" id="KW-0238">DNA-binding</keyword>
<keyword evidence="1" id="KW-0805">Transcription regulation</keyword>
<dbReference type="Gene3D" id="1.10.357.10">
    <property type="entry name" value="Tetracycline Repressor, domain 2"/>
    <property type="match status" value="1"/>
</dbReference>
<organism evidence="6 7">
    <name type="scientific">Umezawaea endophytica</name>
    <dbReference type="NCBI Taxonomy" id="1654476"/>
    <lineage>
        <taxon>Bacteria</taxon>
        <taxon>Bacillati</taxon>
        <taxon>Actinomycetota</taxon>
        <taxon>Actinomycetes</taxon>
        <taxon>Pseudonocardiales</taxon>
        <taxon>Pseudonocardiaceae</taxon>
        <taxon>Umezawaea</taxon>
    </lineage>
</organism>
<feature type="DNA-binding region" description="H-T-H motif" evidence="4">
    <location>
        <begin position="42"/>
        <end position="61"/>
    </location>
</feature>
<dbReference type="SUPFAM" id="SSF48498">
    <property type="entry name" value="Tetracyclin repressor-like, C-terminal domain"/>
    <property type="match status" value="1"/>
</dbReference>
<feature type="domain" description="HTH tetR-type" evidence="5">
    <location>
        <begin position="19"/>
        <end position="79"/>
    </location>
</feature>
<dbReference type="RefSeq" id="WP_259623736.1">
    <property type="nucleotide sequence ID" value="NZ_JANYMP010000006.1"/>
</dbReference>
<dbReference type="PANTHER" id="PTHR47506">
    <property type="entry name" value="TRANSCRIPTIONAL REGULATORY PROTEIN"/>
    <property type="match status" value="1"/>
</dbReference>